<dbReference type="HAMAP" id="MF_02079">
    <property type="entry name" value="PGT_RodA"/>
    <property type="match status" value="1"/>
</dbReference>
<dbReference type="PROSITE" id="PS00428">
    <property type="entry name" value="FTSW_RODA_SPOVE"/>
    <property type="match status" value="1"/>
</dbReference>
<gene>
    <name evidence="11" type="primary">rodA</name>
    <name evidence="12" type="ORF">COT04_02680</name>
</gene>
<keyword evidence="2 11" id="KW-1003">Cell membrane</keyword>
<dbReference type="PANTHER" id="PTHR30474">
    <property type="entry name" value="CELL CYCLE PROTEIN"/>
    <property type="match status" value="1"/>
</dbReference>
<organism evidence="12 13">
    <name type="scientific">Candidatus Shapirobacteria bacterium CG07_land_8_20_14_0_80_39_12</name>
    <dbReference type="NCBI Taxonomy" id="1974480"/>
    <lineage>
        <taxon>Bacteria</taxon>
        <taxon>Candidatus Shapironibacteriota</taxon>
    </lineage>
</organism>
<dbReference type="GO" id="GO:0009252">
    <property type="term" value="P:peptidoglycan biosynthetic process"/>
    <property type="evidence" value="ECO:0007669"/>
    <property type="project" value="UniProtKB-UniRule"/>
</dbReference>
<dbReference type="Pfam" id="PF01098">
    <property type="entry name" value="FTSW_RODA_SPOVE"/>
    <property type="match status" value="1"/>
</dbReference>
<protein>
    <recommendedName>
        <fullName evidence="11">Peptidoglycan glycosyltransferase RodA</fullName>
        <shortName evidence="11">PGT</shortName>
        <ecNumber evidence="11">2.4.99.28</ecNumber>
    </recommendedName>
    <alternativeName>
        <fullName evidence="11">Cell elongation protein RodA</fullName>
    </alternativeName>
    <alternativeName>
        <fullName evidence="11">Cell wall polymerase</fullName>
    </alternativeName>
    <alternativeName>
        <fullName evidence="11">Peptidoglycan polymerase</fullName>
        <shortName evidence="11">PG polymerase</shortName>
    </alternativeName>
</protein>
<dbReference type="InterPro" id="IPR011923">
    <property type="entry name" value="RodA/MrdB"/>
</dbReference>
<comment type="pathway">
    <text evidence="11">Cell wall biogenesis; peptidoglycan biosynthesis.</text>
</comment>
<dbReference type="EC" id="2.4.99.28" evidence="11"/>
<keyword evidence="4 11" id="KW-0808">Transferase</keyword>
<evidence type="ECO:0000256" key="6">
    <source>
        <dbReference type="ARBA" id="ARBA00022960"/>
    </source>
</evidence>
<dbReference type="Proteomes" id="UP000229559">
    <property type="component" value="Unassembled WGS sequence"/>
</dbReference>
<comment type="subcellular location">
    <subcellularLocation>
        <location evidence="11">Cell membrane</location>
        <topology evidence="11">Multi-pass membrane protein</topology>
    </subcellularLocation>
    <subcellularLocation>
        <location evidence="1">Membrane</location>
        <topology evidence="1">Multi-pass membrane protein</topology>
    </subcellularLocation>
</comment>
<keyword evidence="10 11" id="KW-0961">Cell wall biogenesis/degradation</keyword>
<comment type="function">
    <text evidence="11">Peptidoglycan polymerase that is essential for cell wall elongation.</text>
</comment>
<reference evidence="13" key="1">
    <citation type="submission" date="2017-09" db="EMBL/GenBank/DDBJ databases">
        <title>Depth-based differentiation of microbial function through sediment-hosted aquifers and enrichment of novel symbionts in the deep terrestrial subsurface.</title>
        <authorList>
            <person name="Probst A.J."/>
            <person name="Ladd B."/>
            <person name="Jarett J.K."/>
            <person name="Geller-Mcgrath D.E."/>
            <person name="Sieber C.M.K."/>
            <person name="Emerson J.B."/>
            <person name="Anantharaman K."/>
            <person name="Thomas B.C."/>
            <person name="Malmstrom R."/>
            <person name="Stieglmeier M."/>
            <person name="Klingl A."/>
            <person name="Woyke T."/>
            <person name="Ryan C.M."/>
            <person name="Banfield J.F."/>
        </authorList>
    </citation>
    <scope>NUCLEOTIDE SEQUENCE [LARGE SCALE GENOMIC DNA]</scope>
</reference>
<evidence type="ECO:0000256" key="1">
    <source>
        <dbReference type="ARBA" id="ARBA00004141"/>
    </source>
</evidence>
<dbReference type="PANTHER" id="PTHR30474:SF1">
    <property type="entry name" value="PEPTIDOGLYCAN GLYCOSYLTRANSFERASE MRDB"/>
    <property type="match status" value="1"/>
</dbReference>
<evidence type="ECO:0000256" key="11">
    <source>
        <dbReference type="HAMAP-Rule" id="MF_02079"/>
    </source>
</evidence>
<keyword evidence="7 11" id="KW-0573">Peptidoglycan synthesis</keyword>
<evidence type="ECO:0000256" key="2">
    <source>
        <dbReference type="ARBA" id="ARBA00022475"/>
    </source>
</evidence>
<feature type="transmembrane region" description="Helical" evidence="11">
    <location>
        <begin position="259"/>
        <end position="279"/>
    </location>
</feature>
<dbReference type="GO" id="GO:0071555">
    <property type="term" value="P:cell wall organization"/>
    <property type="evidence" value="ECO:0007669"/>
    <property type="project" value="UniProtKB-KW"/>
</dbReference>
<evidence type="ECO:0000313" key="13">
    <source>
        <dbReference type="Proteomes" id="UP000229559"/>
    </source>
</evidence>
<keyword evidence="6 11" id="KW-0133">Cell shape</keyword>
<keyword evidence="5 11" id="KW-0812">Transmembrane</keyword>
<evidence type="ECO:0000256" key="5">
    <source>
        <dbReference type="ARBA" id="ARBA00022692"/>
    </source>
</evidence>
<dbReference type="GO" id="GO:0015648">
    <property type="term" value="F:lipid-linked peptidoglycan transporter activity"/>
    <property type="evidence" value="ECO:0007669"/>
    <property type="project" value="TreeGrafter"/>
</dbReference>
<evidence type="ECO:0000256" key="9">
    <source>
        <dbReference type="ARBA" id="ARBA00023136"/>
    </source>
</evidence>
<sequence>MLRFFRHFDWLIFFLALIIALLGLVVLKSIAPSLITQQIIWLVLGLFFFFIFSQIDYQRYPRFAWIFYFGSIFFLLLTFIFGRVIRGSTRWLEIGGLGLQPSELVKPFLILFFASFFASGEEMNLKKILTGFGLLLPPFLMIFFQPDLGNSLVVLFFWLGIILAKGMKSKWLALSFSLFFFILPLFWFFLKDYQKQRLFTFLNPQSDPLGSGFNVLQSMIAVGSGQFFGRGLGRGTQSHLSFLPERHTDFIFSSLAEELGFIGSFLLVGLFFLLLWRILNLARNSRDQLAFLIYIGVFTLLFSQIFVNLGMNLGLLPVTGITLPLVSYGGSSLLSTMIVLGIIVGLGKEREEKQTVEIR</sequence>
<feature type="transmembrane region" description="Helical" evidence="11">
    <location>
        <begin position="171"/>
        <end position="190"/>
    </location>
</feature>
<keyword evidence="3 11" id="KW-0328">Glycosyltransferase</keyword>
<feature type="transmembrane region" description="Helical" evidence="11">
    <location>
        <begin position="63"/>
        <end position="84"/>
    </location>
</feature>
<keyword evidence="8 11" id="KW-1133">Transmembrane helix</keyword>
<evidence type="ECO:0000313" key="12">
    <source>
        <dbReference type="EMBL" id="PIU32947.1"/>
    </source>
</evidence>
<dbReference type="GO" id="GO:0032153">
    <property type="term" value="C:cell division site"/>
    <property type="evidence" value="ECO:0007669"/>
    <property type="project" value="TreeGrafter"/>
</dbReference>
<name>A0A2M6YPA4_9BACT</name>
<keyword evidence="9 11" id="KW-0472">Membrane</keyword>
<feature type="transmembrane region" description="Helical" evidence="11">
    <location>
        <begin position="325"/>
        <end position="346"/>
    </location>
</feature>
<dbReference type="GO" id="GO:0008955">
    <property type="term" value="F:peptidoglycan glycosyltransferase activity"/>
    <property type="evidence" value="ECO:0007669"/>
    <property type="project" value="UniProtKB-UniRule"/>
</dbReference>
<dbReference type="UniPathway" id="UPA00219"/>
<dbReference type="InterPro" id="IPR018365">
    <property type="entry name" value="Cell_cycle_FtsW-rel_CS"/>
</dbReference>
<evidence type="ECO:0000256" key="8">
    <source>
        <dbReference type="ARBA" id="ARBA00022989"/>
    </source>
</evidence>
<dbReference type="AlphaFoldDB" id="A0A2M6YPA4"/>
<dbReference type="GO" id="GO:0051301">
    <property type="term" value="P:cell division"/>
    <property type="evidence" value="ECO:0007669"/>
    <property type="project" value="InterPro"/>
</dbReference>
<feature type="transmembrane region" description="Helical" evidence="11">
    <location>
        <begin position="104"/>
        <end position="120"/>
    </location>
</feature>
<feature type="transmembrane region" description="Helical" evidence="11">
    <location>
        <begin position="39"/>
        <end position="57"/>
    </location>
</feature>
<dbReference type="GO" id="GO:0005886">
    <property type="term" value="C:plasma membrane"/>
    <property type="evidence" value="ECO:0007669"/>
    <property type="project" value="UniProtKB-SubCell"/>
</dbReference>
<dbReference type="EMBL" id="PEXA01000073">
    <property type="protein sequence ID" value="PIU32947.1"/>
    <property type="molecule type" value="Genomic_DNA"/>
</dbReference>
<evidence type="ECO:0000256" key="4">
    <source>
        <dbReference type="ARBA" id="ARBA00022679"/>
    </source>
</evidence>
<dbReference type="GO" id="GO:0008360">
    <property type="term" value="P:regulation of cell shape"/>
    <property type="evidence" value="ECO:0007669"/>
    <property type="project" value="UniProtKB-KW"/>
</dbReference>
<proteinExistence type="inferred from homology"/>
<dbReference type="InterPro" id="IPR001182">
    <property type="entry name" value="FtsW/RodA"/>
</dbReference>
<comment type="catalytic activity">
    <reaction evidence="11">
        <text>[GlcNAc-(1-&gt;4)-Mur2Ac(oyl-L-Ala-gamma-D-Glu-L-Lys-D-Ala-D-Ala)](n)-di-trans,octa-cis-undecaprenyl diphosphate + beta-D-GlcNAc-(1-&gt;4)-Mur2Ac(oyl-L-Ala-gamma-D-Glu-L-Lys-D-Ala-D-Ala)-di-trans,octa-cis-undecaprenyl diphosphate = [GlcNAc-(1-&gt;4)-Mur2Ac(oyl-L-Ala-gamma-D-Glu-L-Lys-D-Ala-D-Ala)](n+1)-di-trans,octa-cis-undecaprenyl diphosphate + di-trans,octa-cis-undecaprenyl diphosphate + H(+)</text>
        <dbReference type="Rhea" id="RHEA:23708"/>
        <dbReference type="Rhea" id="RHEA-COMP:9602"/>
        <dbReference type="Rhea" id="RHEA-COMP:9603"/>
        <dbReference type="ChEBI" id="CHEBI:15378"/>
        <dbReference type="ChEBI" id="CHEBI:58405"/>
        <dbReference type="ChEBI" id="CHEBI:60033"/>
        <dbReference type="ChEBI" id="CHEBI:78435"/>
        <dbReference type="EC" id="2.4.99.28"/>
    </reaction>
</comment>
<feature type="transmembrane region" description="Helical" evidence="11">
    <location>
        <begin position="140"/>
        <end position="164"/>
    </location>
</feature>
<comment type="caution">
    <text evidence="12">The sequence shown here is derived from an EMBL/GenBank/DDBJ whole genome shotgun (WGS) entry which is preliminary data.</text>
</comment>
<evidence type="ECO:0000256" key="7">
    <source>
        <dbReference type="ARBA" id="ARBA00022984"/>
    </source>
</evidence>
<accession>A0A2M6YPA4</accession>
<feature type="transmembrane region" description="Helical" evidence="11">
    <location>
        <begin position="291"/>
        <end position="313"/>
    </location>
</feature>
<feature type="transmembrane region" description="Helical" evidence="11">
    <location>
        <begin position="6"/>
        <end position="27"/>
    </location>
</feature>
<evidence type="ECO:0000256" key="10">
    <source>
        <dbReference type="ARBA" id="ARBA00023316"/>
    </source>
</evidence>
<evidence type="ECO:0000256" key="3">
    <source>
        <dbReference type="ARBA" id="ARBA00022676"/>
    </source>
</evidence>
<comment type="similarity">
    <text evidence="11">Belongs to the SEDS family. MrdB/RodA subfamily.</text>
</comment>
<dbReference type="NCBIfam" id="TIGR02210">
    <property type="entry name" value="rodA_shape"/>
    <property type="match status" value="1"/>
</dbReference>